<dbReference type="AlphaFoldDB" id="A0A3G8XWI5"/>
<dbReference type="Proteomes" id="UP000270185">
    <property type="component" value="Chromosome"/>
</dbReference>
<name>A0A3G8XWI5_9FLAO</name>
<dbReference type="EMBL" id="CP034159">
    <property type="protein sequence ID" value="AZI33061.1"/>
    <property type="molecule type" value="Genomic_DNA"/>
</dbReference>
<dbReference type="RefSeq" id="WP_125024132.1">
    <property type="nucleotide sequence ID" value="NZ_CP034159.1"/>
</dbReference>
<dbReference type="KEGG" id="ccas:EIB73_07685"/>
<accession>A0A3G8XWI5</accession>
<sequence length="770" mass="84167">MKNLLAFLLAFVFIAGFSQKYITVTTKTADELVRDVFIGSQNASCITVSNISVNGWQDYGNNPFSFGYFEKGTLPFDIEKGVILSTGTVQNAAGPNNRLLDDADVNWLGDVDLANALGNSPSEYLNATSLEFDFIANNTTSISFQYMFLSEEYRPNNCQYSDGFAFLIKKAGTQDSYTNIALVPGTNDPVTSLTINTSPNCPRNTEYFGGFNSTESPTAFDGQTKLLTAQTDVIPGEKYHIKLVIADHLASSDRTGRYDSGVFLKAGSFIGKKDLGPDLLISTNNSICEGESKTIDATTPGATSYQWFKEGVLLPGETNALLQIPGLPGNSGNYEVKINLGGCSLTGSIKVEILEKALINYGNYSFCDNQLSGSVPINFTDLSNAVIDNFSTAYISKYYLKQGEAETGVGTPLTNGWLLTENTEIFIRVESAAGCIPVVGKITLAIGNKTPLLKNTFTESVCDDKRVGTVQVDLTPYINEFTDDNSSSVLFFASVDDAKNNVNPISSLQILDADSQTFGIRVKSTNACPNVGEIVIQKKTPNNSTVLEDKPICENATTTLDAGNGFDYYKWSTGEEGPSESSISNIGIGDYWVDLSSNGCKYRQYVKVTVAELPQITNVEVNGNTATVFVTGGNQPYEYSLDNITYKDSNVFSNVPRGLGTIYVRDAQNCTTITKEFLVLNLINVITPNADGKNDVLDYSDLSIKKDVKIEIFDRYGTSVFNSQNQPYLWDGKINGRVLPTGTYWYILNWIEPETNLPATYKGWILLKNR</sequence>
<dbReference type="InterPro" id="IPR013783">
    <property type="entry name" value="Ig-like_fold"/>
</dbReference>
<dbReference type="InterPro" id="IPR026341">
    <property type="entry name" value="T9SS_type_B"/>
</dbReference>
<dbReference type="OrthoDB" id="9765926at2"/>
<reference evidence="2" key="1">
    <citation type="submission" date="2018-11" db="EMBL/GenBank/DDBJ databases">
        <title>Proposal to divide the Flavobacteriaceae and reorganize its genera based on Amino Acid Identity values calculated from whole genome sequences.</title>
        <authorList>
            <person name="Nicholson A.C."/>
            <person name="Gulvik C.A."/>
            <person name="Whitney A.M."/>
            <person name="Humrighouse B.W."/>
            <person name="Bell M."/>
            <person name="Holmes B."/>
            <person name="Steigerwalt A.G."/>
            <person name="Villarma A."/>
            <person name="Sheth M."/>
            <person name="Batra D."/>
            <person name="Pryor J."/>
            <person name="Bernardet J.-F."/>
            <person name="Hugo C."/>
            <person name="Kampfer P."/>
            <person name="Newman J.D."/>
            <person name="McQuiston J.R."/>
        </authorList>
    </citation>
    <scope>NUCLEOTIDE SEQUENCE [LARGE SCALE GENOMIC DNA]</scope>
    <source>
        <strain evidence="2">G0081</strain>
    </source>
</reference>
<dbReference type="Pfam" id="PF13585">
    <property type="entry name" value="CHU_C"/>
    <property type="match status" value="1"/>
</dbReference>
<dbReference type="Gene3D" id="2.60.40.10">
    <property type="entry name" value="Immunoglobulins"/>
    <property type="match status" value="1"/>
</dbReference>
<proteinExistence type="predicted"/>
<organism evidence="1 2">
    <name type="scientific">Kaistella carnis</name>
    <dbReference type="NCBI Taxonomy" id="1241979"/>
    <lineage>
        <taxon>Bacteria</taxon>
        <taxon>Pseudomonadati</taxon>
        <taxon>Bacteroidota</taxon>
        <taxon>Flavobacteriia</taxon>
        <taxon>Flavobacteriales</taxon>
        <taxon>Weeksellaceae</taxon>
        <taxon>Chryseobacterium group</taxon>
        <taxon>Kaistella</taxon>
    </lineage>
</organism>
<evidence type="ECO:0000313" key="1">
    <source>
        <dbReference type="EMBL" id="AZI33061.1"/>
    </source>
</evidence>
<dbReference type="NCBIfam" id="TIGR04131">
    <property type="entry name" value="Bac_Flav_CTERM"/>
    <property type="match status" value="1"/>
</dbReference>
<gene>
    <name evidence="1" type="ORF">EIB73_07685</name>
</gene>
<evidence type="ECO:0000313" key="2">
    <source>
        <dbReference type="Proteomes" id="UP000270185"/>
    </source>
</evidence>
<keyword evidence="2" id="KW-1185">Reference proteome</keyword>
<dbReference type="NCBIfam" id="NF038133">
    <property type="entry name" value="choice_anch_L"/>
    <property type="match status" value="1"/>
</dbReference>
<dbReference type="InterPro" id="IPR049804">
    <property type="entry name" value="Choice_anch_L"/>
</dbReference>
<protein>
    <submittedName>
        <fullName evidence="1">Gliding motility-associated C-terminal domain-containing protein</fullName>
    </submittedName>
</protein>